<comment type="subcellular location">
    <subcellularLocation>
        <location evidence="1">Cell membrane</location>
        <topology evidence="1">Multi-pass membrane protein</topology>
    </subcellularLocation>
</comment>
<dbReference type="Pfam" id="PF07681">
    <property type="entry name" value="DoxX"/>
    <property type="match status" value="1"/>
</dbReference>
<keyword evidence="6 7" id="KW-0472">Membrane</keyword>
<dbReference type="InterPro" id="IPR051907">
    <property type="entry name" value="DoxX-like_oxidoreductase"/>
</dbReference>
<dbReference type="EMBL" id="VRUR01000001">
    <property type="protein sequence ID" value="TXN38278.1"/>
    <property type="molecule type" value="Genomic_DNA"/>
</dbReference>
<comment type="caution">
    <text evidence="8">The sequence shown here is derived from an EMBL/GenBank/DDBJ whole genome shotgun (WGS) entry which is preliminary data.</text>
</comment>
<keyword evidence="9" id="KW-1185">Reference proteome</keyword>
<keyword evidence="5 7" id="KW-1133">Transmembrane helix</keyword>
<accession>A0A5C8VBU0</accession>
<dbReference type="Proteomes" id="UP000321456">
    <property type="component" value="Unassembled WGS sequence"/>
</dbReference>
<feature type="transmembrane region" description="Helical" evidence="7">
    <location>
        <begin position="55"/>
        <end position="73"/>
    </location>
</feature>
<feature type="transmembrane region" description="Helical" evidence="7">
    <location>
        <begin position="117"/>
        <end position="135"/>
    </location>
</feature>
<evidence type="ECO:0000313" key="8">
    <source>
        <dbReference type="EMBL" id="TXN38278.1"/>
    </source>
</evidence>
<evidence type="ECO:0000256" key="2">
    <source>
        <dbReference type="ARBA" id="ARBA00006679"/>
    </source>
</evidence>
<keyword evidence="3" id="KW-1003">Cell membrane</keyword>
<sequence length="151" mass="16772">MKERVIHTSPNKLIGVYRILLGIIFTLVGSLKLTSNNFQHAWCTQLTEIEIPNCILFFWMIPILEILLGIALILGYLSRIAAITIVPIMMVATKVYLTVGNPEAFIAQPDEAILPPLMIMLAVLILVFGGGSWSVDLKMSYKKWGSGVNLE</sequence>
<evidence type="ECO:0000256" key="1">
    <source>
        <dbReference type="ARBA" id="ARBA00004651"/>
    </source>
</evidence>
<gene>
    <name evidence="8" type="ORF">FVB32_08275</name>
</gene>
<evidence type="ECO:0000256" key="4">
    <source>
        <dbReference type="ARBA" id="ARBA00022692"/>
    </source>
</evidence>
<reference evidence="8 9" key="1">
    <citation type="submission" date="2019-08" db="EMBL/GenBank/DDBJ databases">
        <title>Professor.</title>
        <authorList>
            <person name="Park J.S."/>
        </authorList>
    </citation>
    <scope>NUCLEOTIDE SEQUENCE [LARGE SCALE GENOMIC DNA]</scope>
    <source>
        <strain evidence="8 9">176CP5-101</strain>
    </source>
</reference>
<protein>
    <submittedName>
        <fullName evidence="8">DoxX family protein</fullName>
    </submittedName>
</protein>
<feature type="transmembrane region" description="Helical" evidence="7">
    <location>
        <begin position="80"/>
        <end position="97"/>
    </location>
</feature>
<proteinExistence type="inferred from homology"/>
<comment type="similarity">
    <text evidence="2">Belongs to the DoxX family.</text>
</comment>
<evidence type="ECO:0000313" key="9">
    <source>
        <dbReference type="Proteomes" id="UP000321456"/>
    </source>
</evidence>
<dbReference type="GO" id="GO:0005886">
    <property type="term" value="C:plasma membrane"/>
    <property type="evidence" value="ECO:0007669"/>
    <property type="project" value="UniProtKB-SubCell"/>
</dbReference>
<evidence type="ECO:0000256" key="3">
    <source>
        <dbReference type="ARBA" id="ARBA00022475"/>
    </source>
</evidence>
<keyword evidence="4 7" id="KW-0812">Transmembrane</keyword>
<evidence type="ECO:0000256" key="7">
    <source>
        <dbReference type="SAM" id="Phobius"/>
    </source>
</evidence>
<dbReference type="InterPro" id="IPR032808">
    <property type="entry name" value="DoxX"/>
</dbReference>
<evidence type="ECO:0000256" key="5">
    <source>
        <dbReference type="ARBA" id="ARBA00022989"/>
    </source>
</evidence>
<evidence type="ECO:0000256" key="6">
    <source>
        <dbReference type="ARBA" id="ARBA00023136"/>
    </source>
</evidence>
<organism evidence="8 9">
    <name type="scientific">Flagellimonas hymeniacidonis</name>
    <dbReference type="NCBI Taxonomy" id="2603628"/>
    <lineage>
        <taxon>Bacteria</taxon>
        <taxon>Pseudomonadati</taxon>
        <taxon>Bacteroidota</taxon>
        <taxon>Flavobacteriia</taxon>
        <taxon>Flavobacteriales</taxon>
        <taxon>Flavobacteriaceae</taxon>
        <taxon>Flagellimonas</taxon>
    </lineage>
</organism>
<dbReference type="PANTHER" id="PTHR33452">
    <property type="entry name" value="OXIDOREDUCTASE CATD-RELATED"/>
    <property type="match status" value="1"/>
</dbReference>
<name>A0A5C8VBU0_9FLAO</name>
<dbReference type="AlphaFoldDB" id="A0A5C8VBU0"/>
<feature type="transmembrane region" description="Helical" evidence="7">
    <location>
        <begin position="12"/>
        <end position="35"/>
    </location>
</feature>
<dbReference type="PANTHER" id="PTHR33452:SF1">
    <property type="entry name" value="INNER MEMBRANE PROTEIN YPHA-RELATED"/>
    <property type="match status" value="1"/>
</dbReference>
<dbReference type="RefSeq" id="WP_147743097.1">
    <property type="nucleotide sequence ID" value="NZ_VRUR01000001.1"/>
</dbReference>